<feature type="region of interest" description="Disordered" evidence="1">
    <location>
        <begin position="67"/>
        <end position="92"/>
    </location>
</feature>
<dbReference type="GO" id="GO:0003743">
    <property type="term" value="F:translation initiation factor activity"/>
    <property type="evidence" value="ECO:0007669"/>
    <property type="project" value="UniProtKB-KW"/>
</dbReference>
<reference evidence="2" key="1">
    <citation type="journal article" date="2014" name="PLoS ONE">
        <title>Transcriptome-Based Identification of ABC Transporters in the Western Tarnished Plant Bug Lygus hesperus.</title>
        <authorList>
            <person name="Hull J.J."/>
            <person name="Chaney K."/>
            <person name="Geib S.M."/>
            <person name="Fabrick J.A."/>
            <person name="Brent C.S."/>
            <person name="Walsh D."/>
            <person name="Lavine L.C."/>
        </authorList>
    </citation>
    <scope>NUCLEOTIDE SEQUENCE</scope>
</reference>
<proteinExistence type="predicted"/>
<dbReference type="EMBL" id="GBHO01002195">
    <property type="protein sequence ID" value="JAG41409.1"/>
    <property type="molecule type" value="Transcribed_RNA"/>
</dbReference>
<keyword evidence="2" id="KW-0648">Protein biosynthesis</keyword>
<dbReference type="AlphaFoldDB" id="A0A0A9ZAF0"/>
<sequence length="125" mass="14457">RYGSGSKSRNMAQKNPSQPHHNIHIRAPHLRSHFFHCIWSNVQQDFFSFVCKCPRWEGPQMFRETIEEPHPHKVRTPTLNQSQSKTLNAQHIPVPSTIVMGIPKSWKGAQVVPHPYEGGQDKKSW</sequence>
<protein>
    <submittedName>
        <fullName evidence="2">Eukaryotic translation initiation factor 4 gamma 3</fullName>
    </submittedName>
</protein>
<feature type="non-terminal residue" evidence="2">
    <location>
        <position position="1"/>
    </location>
</feature>
<organism evidence="2">
    <name type="scientific">Lygus hesperus</name>
    <name type="common">Western plant bug</name>
    <dbReference type="NCBI Taxonomy" id="30085"/>
    <lineage>
        <taxon>Eukaryota</taxon>
        <taxon>Metazoa</taxon>
        <taxon>Ecdysozoa</taxon>
        <taxon>Arthropoda</taxon>
        <taxon>Hexapoda</taxon>
        <taxon>Insecta</taxon>
        <taxon>Pterygota</taxon>
        <taxon>Neoptera</taxon>
        <taxon>Paraneoptera</taxon>
        <taxon>Hemiptera</taxon>
        <taxon>Heteroptera</taxon>
        <taxon>Panheteroptera</taxon>
        <taxon>Cimicomorpha</taxon>
        <taxon>Miridae</taxon>
        <taxon>Mirini</taxon>
        <taxon>Lygus</taxon>
    </lineage>
</organism>
<name>A0A0A9ZAF0_LYGHE</name>
<evidence type="ECO:0000313" key="2">
    <source>
        <dbReference type="EMBL" id="JAG41409.1"/>
    </source>
</evidence>
<evidence type="ECO:0000256" key="1">
    <source>
        <dbReference type="SAM" id="MobiDB-lite"/>
    </source>
</evidence>
<gene>
    <name evidence="2" type="primary">EIF4G3_8</name>
    <name evidence="2" type="ORF">CM83_11696</name>
</gene>
<reference evidence="2" key="2">
    <citation type="submission" date="2014-07" db="EMBL/GenBank/DDBJ databases">
        <authorList>
            <person name="Hull J."/>
        </authorList>
    </citation>
    <scope>NUCLEOTIDE SEQUENCE</scope>
</reference>
<feature type="compositionally biased region" description="Polar residues" evidence="1">
    <location>
        <begin position="1"/>
        <end position="20"/>
    </location>
</feature>
<feature type="region of interest" description="Disordered" evidence="1">
    <location>
        <begin position="1"/>
        <end position="22"/>
    </location>
</feature>
<feature type="compositionally biased region" description="Polar residues" evidence="1">
    <location>
        <begin position="77"/>
        <end position="89"/>
    </location>
</feature>
<accession>A0A0A9ZAF0</accession>
<keyword evidence="2" id="KW-0396">Initiation factor</keyword>